<evidence type="ECO:0000313" key="2">
    <source>
        <dbReference type="Proteomes" id="UP000319263"/>
    </source>
</evidence>
<dbReference type="OrthoDB" id="3837976at2"/>
<protein>
    <recommendedName>
        <fullName evidence="3">Ribbon-helix-helix domain-containing protein</fullName>
    </recommendedName>
</protein>
<name>A0A516Q4F0_9ACTN</name>
<dbReference type="Proteomes" id="UP000319263">
    <property type="component" value="Chromosome"/>
</dbReference>
<organism evidence="1 2">
    <name type="scientific">Microlunatus elymi</name>
    <dbReference type="NCBI Taxonomy" id="2596828"/>
    <lineage>
        <taxon>Bacteria</taxon>
        <taxon>Bacillati</taxon>
        <taxon>Actinomycetota</taxon>
        <taxon>Actinomycetes</taxon>
        <taxon>Propionibacteriales</taxon>
        <taxon>Propionibacteriaceae</taxon>
        <taxon>Microlunatus</taxon>
    </lineage>
</organism>
<sequence length="85" mass="9622">MSHRTQITLADEQYERLLTESSRSGLGLAELVRRAIDQTYGCNDVAKVLQALDLSYASWSEEGDRGEVYVESLRQGMARRLEATR</sequence>
<keyword evidence="2" id="KW-1185">Reference proteome</keyword>
<evidence type="ECO:0000313" key="1">
    <source>
        <dbReference type="EMBL" id="QDP98091.1"/>
    </source>
</evidence>
<dbReference type="AlphaFoldDB" id="A0A516Q4F0"/>
<gene>
    <name evidence="1" type="ORF">FOE78_21265</name>
</gene>
<accession>A0A516Q4F0</accession>
<dbReference type="KEGG" id="mik:FOE78_21265"/>
<dbReference type="EMBL" id="CP041692">
    <property type="protein sequence ID" value="QDP98091.1"/>
    <property type="molecule type" value="Genomic_DNA"/>
</dbReference>
<proteinExistence type="predicted"/>
<dbReference type="RefSeq" id="WP_143988035.1">
    <property type="nucleotide sequence ID" value="NZ_CP041692.1"/>
</dbReference>
<reference evidence="1 2" key="1">
    <citation type="submission" date="2019-07" db="EMBL/GenBank/DDBJ databases">
        <title>Microlunatus dokdonensis sp. nov. isolated from the rhizospheric soil of the wild plant Elymus tsukushiensis.</title>
        <authorList>
            <person name="Ghim S.-Y."/>
            <person name="Hwang Y.-J."/>
            <person name="Son J.-S."/>
            <person name="Shin J.-H."/>
        </authorList>
    </citation>
    <scope>NUCLEOTIDE SEQUENCE [LARGE SCALE GENOMIC DNA]</scope>
    <source>
        <strain evidence="1 2">KUDC0627</strain>
    </source>
</reference>
<evidence type="ECO:0008006" key="3">
    <source>
        <dbReference type="Google" id="ProtNLM"/>
    </source>
</evidence>